<dbReference type="InterPro" id="IPR050382">
    <property type="entry name" value="MFS_Na/Anion_cotransporter"/>
</dbReference>
<evidence type="ECO:0000256" key="3">
    <source>
        <dbReference type="ARBA" id="ARBA00022989"/>
    </source>
</evidence>
<keyword evidence="8" id="KW-1185">Reference proteome</keyword>
<feature type="transmembrane region" description="Helical" evidence="5">
    <location>
        <begin position="47"/>
        <end position="67"/>
    </location>
</feature>
<reference evidence="7 8" key="1">
    <citation type="submission" date="2024-03" db="EMBL/GenBank/DDBJ databases">
        <title>The genome assembly and annotation of the cricket Gryllus longicercus Weissman &amp; Gray.</title>
        <authorList>
            <person name="Szrajer S."/>
            <person name="Gray D."/>
            <person name="Ylla G."/>
        </authorList>
    </citation>
    <scope>NUCLEOTIDE SEQUENCE [LARGE SCALE GENOMIC DNA]</scope>
    <source>
        <strain evidence="7">DAG 2021-001</strain>
        <tissue evidence="7">Whole body minus gut</tissue>
    </source>
</reference>
<feature type="transmembrane region" description="Helical" evidence="5">
    <location>
        <begin position="20"/>
        <end position="41"/>
    </location>
</feature>
<comment type="subcellular location">
    <subcellularLocation>
        <location evidence="1">Membrane</location>
        <topology evidence="1">Multi-pass membrane protein</topology>
    </subcellularLocation>
</comment>
<dbReference type="InterPro" id="IPR036259">
    <property type="entry name" value="MFS_trans_sf"/>
</dbReference>
<feature type="transmembrane region" description="Helical" evidence="5">
    <location>
        <begin position="211"/>
        <end position="232"/>
    </location>
</feature>
<evidence type="ECO:0000256" key="1">
    <source>
        <dbReference type="ARBA" id="ARBA00004141"/>
    </source>
</evidence>
<dbReference type="GO" id="GO:0022857">
    <property type="term" value="F:transmembrane transporter activity"/>
    <property type="evidence" value="ECO:0007669"/>
    <property type="project" value="InterPro"/>
</dbReference>
<feature type="transmembrane region" description="Helical" evidence="5">
    <location>
        <begin position="244"/>
        <end position="267"/>
    </location>
</feature>
<dbReference type="Pfam" id="PF07690">
    <property type="entry name" value="MFS_1"/>
    <property type="match status" value="1"/>
</dbReference>
<dbReference type="PANTHER" id="PTHR11662">
    <property type="entry name" value="SOLUTE CARRIER FAMILY 17"/>
    <property type="match status" value="1"/>
</dbReference>
<keyword evidence="4 5" id="KW-0472">Membrane</keyword>
<feature type="transmembrane region" description="Helical" evidence="5">
    <location>
        <begin position="186"/>
        <end position="205"/>
    </location>
</feature>
<evidence type="ECO:0000259" key="6">
    <source>
        <dbReference type="PROSITE" id="PS50850"/>
    </source>
</evidence>
<dbReference type="FunFam" id="1.20.1250.20:FF:000532">
    <property type="entry name" value="SLC (SoLute Carrier) homolog"/>
    <property type="match status" value="1"/>
</dbReference>
<feature type="domain" description="Major facilitator superfamily (MFS) profile" evidence="6">
    <location>
        <begin position="1"/>
        <end position="303"/>
    </location>
</feature>
<protein>
    <recommendedName>
        <fullName evidence="6">Major facilitator superfamily (MFS) profile domain-containing protein</fullName>
    </recommendedName>
</protein>
<accession>A0AAN9Z8J4</accession>
<organism evidence="7 8">
    <name type="scientific">Gryllus longicercus</name>
    <dbReference type="NCBI Taxonomy" id="2509291"/>
    <lineage>
        <taxon>Eukaryota</taxon>
        <taxon>Metazoa</taxon>
        <taxon>Ecdysozoa</taxon>
        <taxon>Arthropoda</taxon>
        <taxon>Hexapoda</taxon>
        <taxon>Insecta</taxon>
        <taxon>Pterygota</taxon>
        <taxon>Neoptera</taxon>
        <taxon>Polyneoptera</taxon>
        <taxon>Orthoptera</taxon>
        <taxon>Ensifera</taxon>
        <taxon>Gryllidea</taxon>
        <taxon>Grylloidea</taxon>
        <taxon>Gryllidae</taxon>
        <taxon>Gryllinae</taxon>
        <taxon>Gryllus</taxon>
    </lineage>
</organism>
<evidence type="ECO:0000256" key="2">
    <source>
        <dbReference type="ARBA" id="ARBA00022692"/>
    </source>
</evidence>
<keyword evidence="3 5" id="KW-1133">Transmembrane helix</keyword>
<feature type="transmembrane region" description="Helical" evidence="5">
    <location>
        <begin position="148"/>
        <end position="166"/>
    </location>
</feature>
<feature type="transmembrane region" description="Helical" evidence="5">
    <location>
        <begin position="105"/>
        <end position="128"/>
    </location>
</feature>
<proteinExistence type="predicted"/>
<dbReference type="EMBL" id="JAZDUA010000164">
    <property type="protein sequence ID" value="KAK7865845.1"/>
    <property type="molecule type" value="Genomic_DNA"/>
</dbReference>
<dbReference type="InterPro" id="IPR011701">
    <property type="entry name" value="MFS"/>
</dbReference>
<name>A0AAN9Z8J4_9ORTH</name>
<comment type="caution">
    <text evidence="7">The sequence shown here is derived from an EMBL/GenBank/DDBJ whole genome shotgun (WGS) entry which is preliminary data.</text>
</comment>
<feature type="transmembrane region" description="Helical" evidence="5">
    <location>
        <begin position="279"/>
        <end position="298"/>
    </location>
</feature>
<dbReference type="InterPro" id="IPR020846">
    <property type="entry name" value="MFS_dom"/>
</dbReference>
<dbReference type="Proteomes" id="UP001378592">
    <property type="component" value="Unassembled WGS sequence"/>
</dbReference>
<evidence type="ECO:0000256" key="4">
    <source>
        <dbReference type="ARBA" id="ARBA00023136"/>
    </source>
</evidence>
<dbReference type="GO" id="GO:0016020">
    <property type="term" value="C:membrane"/>
    <property type="evidence" value="ECO:0007669"/>
    <property type="project" value="UniProtKB-SubCell"/>
</dbReference>
<gene>
    <name evidence="7" type="ORF">R5R35_003964</name>
</gene>
<evidence type="ECO:0000313" key="8">
    <source>
        <dbReference type="Proteomes" id="UP001378592"/>
    </source>
</evidence>
<keyword evidence="2 5" id="KW-0812">Transmembrane</keyword>
<sequence length="323" mass="35240">MHAMIAQWAPPAERSVVSGVIYAGTALGTVGSTLLTGYLTAYMGWEWVFYLMALLAAPWCVFWMLWVSDSPDSARFISQQERDYIAAAKGESVHGKRLPFPTRQVLSSLPFWAILVAHFCSNCGWYMILTELPSFMKHVLHKNIKENAGIAAIPYFLMWVVSVVLATALDRLRTRGSITTSTARKIATGIASVIPAACLVGISFIKCDADAGTALIIVAVTSIGGMFVGFLANHIDIAPNFAGMLMAITNTIATLPGIFVPMIVGHLTTGHQTLAQWSIAFYTIAALYAIMIIFYALCGSGEVQSWNNPKAEDEEEKYNIEDK</sequence>
<evidence type="ECO:0000256" key="5">
    <source>
        <dbReference type="SAM" id="Phobius"/>
    </source>
</evidence>
<dbReference type="SUPFAM" id="SSF103473">
    <property type="entry name" value="MFS general substrate transporter"/>
    <property type="match status" value="1"/>
</dbReference>
<evidence type="ECO:0000313" key="7">
    <source>
        <dbReference type="EMBL" id="KAK7865845.1"/>
    </source>
</evidence>
<dbReference type="Gene3D" id="1.20.1250.20">
    <property type="entry name" value="MFS general substrate transporter like domains"/>
    <property type="match status" value="2"/>
</dbReference>
<dbReference type="AlphaFoldDB" id="A0AAN9Z8J4"/>
<dbReference type="PANTHER" id="PTHR11662:SF457">
    <property type="entry name" value="MAJOR FACILITATOR SUPERFAMILY TRANSPORTER 3"/>
    <property type="match status" value="1"/>
</dbReference>
<dbReference type="PROSITE" id="PS50850">
    <property type="entry name" value="MFS"/>
    <property type="match status" value="1"/>
</dbReference>
<dbReference type="GO" id="GO:0006820">
    <property type="term" value="P:monoatomic anion transport"/>
    <property type="evidence" value="ECO:0007669"/>
    <property type="project" value="TreeGrafter"/>
</dbReference>